<organism evidence="2 3">
    <name type="scientific">Tritrichomonas foetus</name>
    <dbReference type="NCBI Taxonomy" id="1144522"/>
    <lineage>
        <taxon>Eukaryota</taxon>
        <taxon>Metamonada</taxon>
        <taxon>Parabasalia</taxon>
        <taxon>Tritrichomonadida</taxon>
        <taxon>Tritrichomonadidae</taxon>
        <taxon>Tritrichomonas</taxon>
    </lineage>
</organism>
<sequence length="183" mass="20414">MNFYDVYTTLSINPETQPQLVKISEYLGCQNQLESMKEALFKKPNRAQFPGAFPFDEETGKIYDTLWKAADAENYTTAGKVGRWLMKLICPPADDEGMAAFHKKASNSVEPDLQPEPETANYAPNPYSSTSAVGNTSAPELDVVQADNQKWEMSDDDDNVIVVEAKPKQQNNDVVKRSNKKGD</sequence>
<name>A0A1J4KHE3_9EUKA</name>
<accession>A0A1J4KHE3</accession>
<keyword evidence="3" id="KW-1185">Reference proteome</keyword>
<dbReference type="AlphaFoldDB" id="A0A1J4KHE3"/>
<feature type="region of interest" description="Disordered" evidence="1">
    <location>
        <begin position="164"/>
        <end position="183"/>
    </location>
</feature>
<reference evidence="2" key="1">
    <citation type="submission" date="2016-10" db="EMBL/GenBank/DDBJ databases">
        <authorList>
            <person name="Benchimol M."/>
            <person name="Almeida L.G."/>
            <person name="Vasconcelos A.T."/>
            <person name="Perreira-Neves A."/>
            <person name="Rosa I.A."/>
            <person name="Tasca T."/>
            <person name="Bogo M.R."/>
            <person name="de Souza W."/>
        </authorList>
    </citation>
    <scope>NUCLEOTIDE SEQUENCE [LARGE SCALE GENOMIC DNA]</scope>
    <source>
        <strain evidence="2">K</strain>
    </source>
</reference>
<dbReference type="GeneID" id="94836953"/>
<dbReference type="OrthoDB" id="10399471at2759"/>
<feature type="region of interest" description="Disordered" evidence="1">
    <location>
        <begin position="105"/>
        <end position="157"/>
    </location>
</feature>
<dbReference type="VEuPathDB" id="TrichDB:TRFO_21885"/>
<evidence type="ECO:0000256" key="1">
    <source>
        <dbReference type="SAM" id="MobiDB-lite"/>
    </source>
</evidence>
<comment type="caution">
    <text evidence="2">The sequence shown here is derived from an EMBL/GenBank/DDBJ whole genome shotgun (WGS) entry which is preliminary data.</text>
</comment>
<protein>
    <submittedName>
        <fullName evidence="2">Uncharacterized protein</fullName>
    </submittedName>
</protein>
<gene>
    <name evidence="2" type="ORF">TRFO_21885</name>
</gene>
<dbReference type="Proteomes" id="UP000179807">
    <property type="component" value="Unassembled WGS sequence"/>
</dbReference>
<evidence type="ECO:0000313" key="2">
    <source>
        <dbReference type="EMBL" id="OHT09244.1"/>
    </source>
</evidence>
<dbReference type="RefSeq" id="XP_068362380.1">
    <property type="nucleotide sequence ID" value="XM_068502249.1"/>
</dbReference>
<proteinExistence type="predicted"/>
<feature type="compositionally biased region" description="Basic and acidic residues" evidence="1">
    <location>
        <begin position="174"/>
        <end position="183"/>
    </location>
</feature>
<feature type="compositionally biased region" description="Polar residues" evidence="1">
    <location>
        <begin position="126"/>
        <end position="138"/>
    </location>
</feature>
<evidence type="ECO:0000313" key="3">
    <source>
        <dbReference type="Proteomes" id="UP000179807"/>
    </source>
</evidence>
<dbReference type="EMBL" id="MLAK01000644">
    <property type="protein sequence ID" value="OHT09244.1"/>
    <property type="molecule type" value="Genomic_DNA"/>
</dbReference>